<keyword evidence="2" id="KW-1185">Reference proteome</keyword>
<reference evidence="1 2" key="1">
    <citation type="submission" date="2020-08" db="EMBL/GenBank/DDBJ databases">
        <title>Aquariorum lacteus gen. nov., sp. nov., a new member of the family Comamonadaceae, isolated from freshwater aquarium.</title>
        <authorList>
            <person name="Chun S.-J."/>
        </authorList>
    </citation>
    <scope>NUCLEOTIDE SEQUENCE [LARGE SCALE GENOMIC DNA]</scope>
    <source>
        <strain evidence="1 2">SJAQ100</strain>
    </source>
</reference>
<proteinExistence type="predicted"/>
<dbReference type="AlphaFoldDB" id="A0A839HNU6"/>
<dbReference type="RefSeq" id="WP_182661375.1">
    <property type="nucleotide sequence ID" value="NZ_JACIVI010000001.1"/>
</dbReference>
<evidence type="ECO:0000313" key="1">
    <source>
        <dbReference type="EMBL" id="MBB1160969.1"/>
    </source>
</evidence>
<comment type="caution">
    <text evidence="1">The sequence shown here is derived from an EMBL/GenBank/DDBJ whole genome shotgun (WGS) entry which is preliminary data.</text>
</comment>
<organism evidence="1 2">
    <name type="scientific">Aquariibacter albus</name>
    <dbReference type="NCBI Taxonomy" id="2759899"/>
    <lineage>
        <taxon>Bacteria</taxon>
        <taxon>Pseudomonadati</taxon>
        <taxon>Pseudomonadota</taxon>
        <taxon>Betaproteobacteria</taxon>
        <taxon>Burkholderiales</taxon>
        <taxon>Sphaerotilaceae</taxon>
        <taxon>Aquariibacter</taxon>
    </lineage>
</organism>
<sequence>MRGAVHEAIQREAAAAQAATKGALAHGQTYPALAGLVGHIRAELDKRLRQPVEFMGVTYWPRGIFNGLVLQVFDCDPSADTLPLAVAMLGSHQPGTPWPPHPGGQPLH</sequence>
<dbReference type="Proteomes" id="UP000586093">
    <property type="component" value="Unassembled WGS sequence"/>
</dbReference>
<protein>
    <submittedName>
        <fullName evidence="1">Uncharacterized protein</fullName>
    </submittedName>
</protein>
<dbReference type="EMBL" id="JACIVI010000001">
    <property type="protein sequence ID" value="MBB1160969.1"/>
    <property type="molecule type" value="Genomic_DNA"/>
</dbReference>
<gene>
    <name evidence="1" type="ORF">H4F90_03120</name>
</gene>
<accession>A0A839HNU6</accession>
<name>A0A839HNU6_9BURK</name>
<evidence type="ECO:0000313" key="2">
    <source>
        <dbReference type="Proteomes" id="UP000586093"/>
    </source>
</evidence>